<dbReference type="RefSeq" id="WP_053066387.1">
    <property type="nucleotide sequence ID" value="NZ_CP011509.1"/>
</dbReference>
<feature type="region of interest" description="Disordered" evidence="4">
    <location>
        <begin position="1"/>
        <end position="31"/>
    </location>
</feature>
<dbReference type="GO" id="GO:0005524">
    <property type="term" value="F:ATP binding"/>
    <property type="evidence" value="ECO:0007669"/>
    <property type="project" value="InterPro"/>
</dbReference>
<evidence type="ECO:0000313" key="7">
    <source>
        <dbReference type="EMBL" id="REG34132.1"/>
    </source>
</evidence>
<accession>A0AAC8Q594</accession>
<feature type="repeat" description="WD" evidence="3">
    <location>
        <begin position="679"/>
        <end position="720"/>
    </location>
</feature>
<feature type="compositionally biased region" description="Basic and acidic residues" evidence="4">
    <location>
        <begin position="1"/>
        <end position="11"/>
    </location>
</feature>
<dbReference type="InterPro" id="IPR000719">
    <property type="entry name" value="Prot_kinase_dom"/>
</dbReference>
<dbReference type="PROSITE" id="PS50294">
    <property type="entry name" value="WD_REPEATS_REGION"/>
    <property type="match status" value="9"/>
</dbReference>
<feature type="repeat" description="WD" evidence="3">
    <location>
        <begin position="597"/>
        <end position="638"/>
    </location>
</feature>
<dbReference type="SUPFAM" id="SSF50998">
    <property type="entry name" value="Quinoprotein alcohol dehydrogenase-like"/>
    <property type="match status" value="1"/>
</dbReference>
<feature type="repeat" description="WD" evidence="3">
    <location>
        <begin position="1016"/>
        <end position="1057"/>
    </location>
</feature>
<dbReference type="Pfam" id="PF00400">
    <property type="entry name" value="WD40"/>
    <property type="match status" value="11"/>
</dbReference>
<sequence>MSEAHSPKDDSDSTLTVESQKPSPPGSAFQQLPVDRNRYTLFGEVARGGLGRILRAHDAHLDRPVALKELLEPSSEAKARFLAEAHITARLQHPSIIPIYEAGLWSTGEPFYAMRLVAGRSLKEVMAGTKMLAERLALLPHVLAAAEAVAYAHSQHVIHRDLKPDNILVGEFGETVVIDWGLGKDLSRQEASPSPSAAPGADAAPTEGEGLTVAGTVMGTPAYMPLEQAGGHPVDERADVYALGAILYHLLAGIRPYEGESAWEVVRKVMSGPPVPLSERQKGIPQELLTIVAKAMARAPSERYRTAREMAEDLRRFQTGQIVGAHQYTRLQLLQRFVRRYRVAVAALLLLSVVGSVSVWRIVVERDLARRKEAEAVERADALTLMQVRSAVQQDPNTIAWLGRLSPGFKRWSEVRTVAADAKARGLATLLHGHSKSVTSVRFTSDGRWLLTGGDDGTLRLWDLERGTSRVLTGHTDEVWSISLSPDGQRAVSTGKDGTLRVWELATGGSRVLRGHEKPVVGAAFLPDGHRLVSAGRDGTLRIWDPASGKATRVFRVEGSLFNRMSLSPDGRQVVTSTLNEPVVRVWDLERGKPLLLTGHEQPVWALAFSPDGALVATGSDDQSVRVWDSRTGEGRVLGEQLGTIRALAFSPDGRTLVASGSGLALRLWDLSTGQRRELSGHEGKVEVLAFSPDGKFLASGGHDRSVRLWDLSMGQSRVLGGFGGAVYQLAFSRDGRRLAVSGVEALVRLFSVTEPGGRVLQAPQRFRYDGLQPSPEGGRLVMSGVDGTVSLWTLPAGAPSTLAGHEGKVVTRFSPDGRFLATGDEQGSLRLWDVDGRLLRIIEGSGHPITMLAFSPDGSQLALVTYENEVRLWNPTTGQERMLQSYQDRQVEDLGTVALAFSPDGGHLATASEFAPHVSLWDVTTGEKRILRGHEEGVDSLAFSPAGDTLVTGGQDHTVRFWGLDGVERRRIDLGGNGAWLLRFSPDGTALFTVGVRESIIRSWDARTGAELRPLTGHDGDVNSIALSADGKRLASASEDQTVRLWDLESRTSRVLRGHAGPVTNVAFSPDGQQLFSRGEDDTIRVWPDDLPSTPEALRAWLEAVDGPPFEADEAHR</sequence>
<proteinExistence type="predicted"/>
<keyword evidence="9" id="KW-1185">Reference proteome</keyword>
<dbReference type="Pfam" id="PF00069">
    <property type="entry name" value="Pkinase"/>
    <property type="match status" value="1"/>
</dbReference>
<dbReference type="AlphaFoldDB" id="A0AAC8Q594"/>
<dbReference type="CDD" id="cd00200">
    <property type="entry name" value="WD40"/>
    <property type="match status" value="3"/>
</dbReference>
<evidence type="ECO:0000259" key="5">
    <source>
        <dbReference type="PROSITE" id="PS50011"/>
    </source>
</evidence>
<dbReference type="InterPro" id="IPR008271">
    <property type="entry name" value="Ser/Thr_kinase_AS"/>
</dbReference>
<organism evidence="6 8">
    <name type="scientific">Archangium gephyra</name>
    <dbReference type="NCBI Taxonomy" id="48"/>
    <lineage>
        <taxon>Bacteria</taxon>
        <taxon>Pseudomonadati</taxon>
        <taxon>Myxococcota</taxon>
        <taxon>Myxococcia</taxon>
        <taxon>Myxococcales</taxon>
        <taxon>Cystobacterineae</taxon>
        <taxon>Archangiaceae</taxon>
        <taxon>Archangium</taxon>
    </lineage>
</organism>
<dbReference type="EMBL" id="QUMU01000003">
    <property type="protein sequence ID" value="REG34132.1"/>
    <property type="molecule type" value="Genomic_DNA"/>
</dbReference>
<dbReference type="PRINTS" id="PR00320">
    <property type="entry name" value="GPROTEINBRPT"/>
</dbReference>
<dbReference type="SMART" id="SM00320">
    <property type="entry name" value="WD40"/>
    <property type="match status" value="16"/>
</dbReference>
<dbReference type="PROSITE" id="PS00678">
    <property type="entry name" value="WD_REPEATS_1"/>
    <property type="match status" value="5"/>
</dbReference>
<dbReference type="InterPro" id="IPR036322">
    <property type="entry name" value="WD40_repeat_dom_sf"/>
</dbReference>
<reference evidence="7 9" key="2">
    <citation type="submission" date="2018-08" db="EMBL/GenBank/DDBJ databases">
        <title>Genomic Encyclopedia of Archaeal and Bacterial Type Strains, Phase II (KMG-II): from individual species to whole genera.</title>
        <authorList>
            <person name="Goeker M."/>
        </authorList>
    </citation>
    <scope>NUCLEOTIDE SEQUENCE [LARGE SCALE GENOMIC DNA]</scope>
    <source>
        <strain evidence="7 9">DSM 2261</strain>
    </source>
</reference>
<evidence type="ECO:0000313" key="8">
    <source>
        <dbReference type="Proteomes" id="UP000035579"/>
    </source>
</evidence>
<dbReference type="GO" id="GO:0004672">
    <property type="term" value="F:protein kinase activity"/>
    <property type="evidence" value="ECO:0007669"/>
    <property type="project" value="InterPro"/>
</dbReference>
<feature type="region of interest" description="Disordered" evidence="4">
    <location>
        <begin position="188"/>
        <end position="208"/>
    </location>
</feature>
<feature type="repeat" description="WD" evidence="3">
    <location>
        <begin position="638"/>
        <end position="679"/>
    </location>
</feature>
<feature type="repeat" description="WD" evidence="3">
    <location>
        <begin position="513"/>
        <end position="554"/>
    </location>
</feature>
<dbReference type="SMART" id="SM00220">
    <property type="entry name" value="S_TKc"/>
    <property type="match status" value="1"/>
</dbReference>
<feature type="repeat" description="WD" evidence="3">
    <location>
        <begin position="431"/>
        <end position="472"/>
    </location>
</feature>
<name>A0AAC8Q594_9BACT</name>
<feature type="repeat" description="WD" evidence="3">
    <location>
        <begin position="472"/>
        <end position="513"/>
    </location>
</feature>
<dbReference type="InterPro" id="IPR015943">
    <property type="entry name" value="WD40/YVTN_repeat-like_dom_sf"/>
</dbReference>
<dbReference type="InterPro" id="IPR011009">
    <property type="entry name" value="Kinase-like_dom_sf"/>
</dbReference>
<dbReference type="PROSITE" id="PS00108">
    <property type="entry name" value="PROTEIN_KINASE_ST"/>
    <property type="match status" value="1"/>
</dbReference>
<dbReference type="PANTHER" id="PTHR19879">
    <property type="entry name" value="TRANSCRIPTION INITIATION FACTOR TFIID"/>
    <property type="match status" value="1"/>
</dbReference>
<dbReference type="Proteomes" id="UP000256345">
    <property type="component" value="Unassembled WGS sequence"/>
</dbReference>
<evidence type="ECO:0000256" key="2">
    <source>
        <dbReference type="ARBA" id="ARBA00022737"/>
    </source>
</evidence>
<protein>
    <submittedName>
        <fullName evidence="6">High-affnity carbon uptake protein Hat/HatR</fullName>
    </submittedName>
    <submittedName>
        <fullName evidence="7">WD40 repeat protein</fullName>
    </submittedName>
</protein>
<feature type="repeat" description="WD" evidence="3">
    <location>
        <begin position="932"/>
        <end position="973"/>
    </location>
</feature>
<dbReference type="Gene3D" id="1.10.510.10">
    <property type="entry name" value="Transferase(Phosphotransferase) domain 1"/>
    <property type="match status" value="1"/>
</dbReference>
<dbReference type="SUPFAM" id="SSF56112">
    <property type="entry name" value="Protein kinase-like (PK-like)"/>
    <property type="match status" value="1"/>
</dbReference>
<gene>
    <name evidence="6" type="ORF">AA314_02934</name>
    <name evidence="7" type="ORF">ATI61_10313</name>
</gene>
<keyword evidence="1 3" id="KW-0853">WD repeat</keyword>
<feature type="domain" description="Protein kinase" evidence="5">
    <location>
        <begin position="39"/>
        <end position="329"/>
    </location>
</feature>
<feature type="repeat" description="WD" evidence="3">
    <location>
        <begin position="1057"/>
        <end position="1088"/>
    </location>
</feature>
<dbReference type="InterPro" id="IPR011047">
    <property type="entry name" value="Quinoprotein_ADH-like_sf"/>
</dbReference>
<dbReference type="EMBL" id="CP011509">
    <property type="protein sequence ID" value="AKJ01308.1"/>
    <property type="molecule type" value="Genomic_DNA"/>
</dbReference>
<dbReference type="Proteomes" id="UP000035579">
    <property type="component" value="Chromosome"/>
</dbReference>
<feature type="repeat" description="WD" evidence="3">
    <location>
        <begin position="814"/>
        <end position="836"/>
    </location>
</feature>
<dbReference type="InterPro" id="IPR020472">
    <property type="entry name" value="WD40_PAC1"/>
</dbReference>
<evidence type="ECO:0000313" key="6">
    <source>
        <dbReference type="EMBL" id="AKJ01308.1"/>
    </source>
</evidence>
<keyword evidence="2" id="KW-0677">Repeat</keyword>
<dbReference type="Gene3D" id="3.30.200.20">
    <property type="entry name" value="Phosphorylase Kinase, domain 1"/>
    <property type="match status" value="1"/>
</dbReference>
<reference evidence="6 8" key="1">
    <citation type="submission" date="2015-05" db="EMBL/GenBank/DDBJ databases">
        <title>Genome assembly of Archangium gephyra DSM 2261.</title>
        <authorList>
            <person name="Sharma G."/>
            <person name="Subramanian S."/>
        </authorList>
    </citation>
    <scope>NUCLEOTIDE SEQUENCE [LARGE SCALE GENOMIC DNA]</scope>
    <source>
        <strain evidence="6 8">DSM 2261</strain>
    </source>
</reference>
<evidence type="ECO:0000256" key="4">
    <source>
        <dbReference type="SAM" id="MobiDB-lite"/>
    </source>
</evidence>
<dbReference type="SUPFAM" id="SSF50978">
    <property type="entry name" value="WD40 repeat-like"/>
    <property type="match status" value="1"/>
</dbReference>
<dbReference type="PANTHER" id="PTHR19879:SF9">
    <property type="entry name" value="TRANSCRIPTION INITIATION FACTOR TFIID SUBUNIT 5"/>
    <property type="match status" value="1"/>
</dbReference>
<dbReference type="InterPro" id="IPR001680">
    <property type="entry name" value="WD40_rpt"/>
</dbReference>
<dbReference type="InterPro" id="IPR019775">
    <property type="entry name" value="WD40_repeat_CS"/>
</dbReference>
<dbReference type="CDD" id="cd14014">
    <property type="entry name" value="STKc_PknB_like"/>
    <property type="match status" value="1"/>
</dbReference>
<dbReference type="KEGG" id="age:AA314_02934"/>
<dbReference type="PROSITE" id="PS50082">
    <property type="entry name" value="WD_REPEATS_2"/>
    <property type="match status" value="11"/>
</dbReference>
<evidence type="ECO:0000256" key="3">
    <source>
        <dbReference type="PROSITE-ProRule" id="PRU00221"/>
    </source>
</evidence>
<evidence type="ECO:0000256" key="1">
    <source>
        <dbReference type="ARBA" id="ARBA00022574"/>
    </source>
</evidence>
<feature type="compositionally biased region" description="Low complexity" evidence="4">
    <location>
        <begin position="190"/>
        <end position="208"/>
    </location>
</feature>
<dbReference type="Gene3D" id="2.130.10.10">
    <property type="entry name" value="YVTN repeat-like/Quinoprotein amine dehydrogenase"/>
    <property type="match status" value="5"/>
</dbReference>
<evidence type="ECO:0000313" key="9">
    <source>
        <dbReference type="Proteomes" id="UP000256345"/>
    </source>
</evidence>
<dbReference type="PROSITE" id="PS50011">
    <property type="entry name" value="PROTEIN_KINASE_DOM"/>
    <property type="match status" value="1"/>
</dbReference>
<feature type="repeat" description="WD" evidence="3">
    <location>
        <begin position="843"/>
        <end position="884"/>
    </location>
</feature>